<name>A0AAV9I1X5_9PEZI</name>
<evidence type="ECO:0000313" key="3">
    <source>
        <dbReference type="EMBL" id="KAK4466215.1"/>
    </source>
</evidence>
<evidence type="ECO:0000256" key="2">
    <source>
        <dbReference type="SAM" id="Phobius"/>
    </source>
</evidence>
<keyword evidence="2" id="KW-0472">Membrane</keyword>
<keyword evidence="2" id="KW-1133">Transmembrane helix</keyword>
<evidence type="ECO:0000256" key="1">
    <source>
        <dbReference type="SAM" id="MobiDB-lite"/>
    </source>
</evidence>
<reference evidence="3" key="1">
    <citation type="journal article" date="2023" name="Mol. Phylogenet. Evol.">
        <title>Genome-scale phylogeny and comparative genomics of the fungal order Sordariales.</title>
        <authorList>
            <person name="Hensen N."/>
            <person name="Bonometti L."/>
            <person name="Westerberg I."/>
            <person name="Brannstrom I.O."/>
            <person name="Guillou S."/>
            <person name="Cros-Aarteil S."/>
            <person name="Calhoun S."/>
            <person name="Haridas S."/>
            <person name="Kuo A."/>
            <person name="Mondo S."/>
            <person name="Pangilinan J."/>
            <person name="Riley R."/>
            <person name="LaButti K."/>
            <person name="Andreopoulos B."/>
            <person name="Lipzen A."/>
            <person name="Chen C."/>
            <person name="Yan M."/>
            <person name="Daum C."/>
            <person name="Ng V."/>
            <person name="Clum A."/>
            <person name="Steindorff A."/>
            <person name="Ohm R.A."/>
            <person name="Martin F."/>
            <person name="Silar P."/>
            <person name="Natvig D.O."/>
            <person name="Lalanne C."/>
            <person name="Gautier V."/>
            <person name="Ament-Velasquez S.L."/>
            <person name="Kruys A."/>
            <person name="Hutchinson M.I."/>
            <person name="Powell A.J."/>
            <person name="Barry K."/>
            <person name="Miller A.N."/>
            <person name="Grigoriev I.V."/>
            <person name="Debuchy R."/>
            <person name="Gladieux P."/>
            <person name="Hiltunen Thoren M."/>
            <person name="Johannesson H."/>
        </authorList>
    </citation>
    <scope>NUCLEOTIDE SEQUENCE</scope>
    <source>
        <strain evidence="3">PSN324</strain>
    </source>
</reference>
<feature type="compositionally biased region" description="Basic and acidic residues" evidence="1">
    <location>
        <begin position="98"/>
        <end position="107"/>
    </location>
</feature>
<evidence type="ECO:0000313" key="4">
    <source>
        <dbReference type="Proteomes" id="UP001321749"/>
    </source>
</evidence>
<dbReference type="AlphaFoldDB" id="A0AAV9I1X5"/>
<feature type="region of interest" description="Disordered" evidence="1">
    <location>
        <begin position="94"/>
        <end position="148"/>
    </location>
</feature>
<proteinExistence type="predicted"/>
<feature type="transmembrane region" description="Helical" evidence="2">
    <location>
        <begin position="63"/>
        <end position="84"/>
    </location>
</feature>
<comment type="caution">
    <text evidence="3">The sequence shown here is derived from an EMBL/GenBank/DDBJ whole genome shotgun (WGS) entry which is preliminary data.</text>
</comment>
<dbReference type="Proteomes" id="UP001321749">
    <property type="component" value="Unassembled WGS sequence"/>
</dbReference>
<dbReference type="EMBL" id="MU864933">
    <property type="protein sequence ID" value="KAK4466215.1"/>
    <property type="molecule type" value="Genomic_DNA"/>
</dbReference>
<feature type="region of interest" description="Disordered" evidence="1">
    <location>
        <begin position="29"/>
        <end position="48"/>
    </location>
</feature>
<accession>A0AAV9I1X5</accession>
<organism evidence="3 4">
    <name type="scientific">Cladorrhinum samala</name>
    <dbReference type="NCBI Taxonomy" id="585594"/>
    <lineage>
        <taxon>Eukaryota</taxon>
        <taxon>Fungi</taxon>
        <taxon>Dikarya</taxon>
        <taxon>Ascomycota</taxon>
        <taxon>Pezizomycotina</taxon>
        <taxon>Sordariomycetes</taxon>
        <taxon>Sordariomycetidae</taxon>
        <taxon>Sordariales</taxon>
        <taxon>Podosporaceae</taxon>
        <taxon>Cladorrhinum</taxon>
    </lineage>
</organism>
<keyword evidence="2" id="KW-0812">Transmembrane</keyword>
<protein>
    <submittedName>
        <fullName evidence="3">Uncharacterized protein</fullName>
    </submittedName>
</protein>
<gene>
    <name evidence="3" type="ORF">QBC42DRAFT_282584</name>
</gene>
<keyword evidence="4" id="KW-1185">Reference proteome</keyword>
<sequence length="189" mass="20691">MPPYPKLPGQGGATVKNLSTHFVSFLLKRSPSGPDNRDDQDTGIFHNNPFLDDDEGFDLSPGAITGIAAGIVVAFILAIWFCFYRKRGRRRQRKRGKHVDIALKEHPSWSQSLPDTPAAPAQGGRRRENDAPPPPYEAAHLGSRQDGVVHRWDSRTGNRNRANGEVEATVVDGISPGVPTKHTGLRIGD</sequence>
<reference evidence="3" key="2">
    <citation type="submission" date="2023-06" db="EMBL/GenBank/DDBJ databases">
        <authorList>
            <consortium name="Lawrence Berkeley National Laboratory"/>
            <person name="Mondo S.J."/>
            <person name="Hensen N."/>
            <person name="Bonometti L."/>
            <person name="Westerberg I."/>
            <person name="Brannstrom I.O."/>
            <person name="Guillou S."/>
            <person name="Cros-Aarteil S."/>
            <person name="Calhoun S."/>
            <person name="Haridas S."/>
            <person name="Kuo A."/>
            <person name="Pangilinan J."/>
            <person name="Riley R."/>
            <person name="Labutti K."/>
            <person name="Andreopoulos B."/>
            <person name="Lipzen A."/>
            <person name="Chen C."/>
            <person name="Yanf M."/>
            <person name="Daum C."/>
            <person name="Ng V."/>
            <person name="Clum A."/>
            <person name="Steindorff A."/>
            <person name="Ohm R."/>
            <person name="Martin F."/>
            <person name="Silar P."/>
            <person name="Natvig D."/>
            <person name="Lalanne C."/>
            <person name="Gautier V."/>
            <person name="Ament-Velasquez S.L."/>
            <person name="Kruys A."/>
            <person name="Hutchinson M.I."/>
            <person name="Powell A.J."/>
            <person name="Barry K."/>
            <person name="Miller A.N."/>
            <person name="Grigoriev I.V."/>
            <person name="Debuchy R."/>
            <person name="Gladieux P."/>
            <person name="Thoren M.H."/>
            <person name="Johannesson H."/>
        </authorList>
    </citation>
    <scope>NUCLEOTIDE SEQUENCE</scope>
    <source>
        <strain evidence="3">PSN324</strain>
    </source>
</reference>